<dbReference type="KEGG" id="cpor:BED41_05400"/>
<protein>
    <submittedName>
        <fullName evidence="2">Uncharacterized protein</fullName>
    </submittedName>
</protein>
<evidence type="ECO:0000256" key="1">
    <source>
        <dbReference type="SAM" id="MobiDB-lite"/>
    </source>
</evidence>
<evidence type="ECO:0000313" key="3">
    <source>
        <dbReference type="Proteomes" id="UP000093044"/>
    </source>
</evidence>
<evidence type="ECO:0000313" key="2">
    <source>
        <dbReference type="EMBL" id="ANZ44576.1"/>
    </source>
</evidence>
<name>A0A1B2I3N5_9BACT</name>
<dbReference type="EMBL" id="CP016757">
    <property type="protein sequence ID" value="ANZ44576.1"/>
    <property type="molecule type" value="Genomic_DNA"/>
</dbReference>
<keyword evidence="3" id="KW-1185">Reference proteome</keyword>
<gene>
    <name evidence="2" type="ORF">BED41_05400</name>
</gene>
<organism evidence="2 3">
    <name type="scientific">Cloacibacillus porcorum</name>
    <dbReference type="NCBI Taxonomy" id="1197717"/>
    <lineage>
        <taxon>Bacteria</taxon>
        <taxon>Thermotogati</taxon>
        <taxon>Synergistota</taxon>
        <taxon>Synergistia</taxon>
        <taxon>Synergistales</taxon>
        <taxon>Synergistaceae</taxon>
        <taxon>Cloacibacillus</taxon>
    </lineage>
</organism>
<reference evidence="2" key="1">
    <citation type="submission" date="2016-08" db="EMBL/GenBank/DDBJ databases">
        <title>Complete genome of Cloacibacillus porcorum.</title>
        <authorList>
            <person name="Looft T."/>
            <person name="Bayles D.O."/>
            <person name="Alt D.P."/>
        </authorList>
    </citation>
    <scope>NUCLEOTIDE SEQUENCE [LARGE SCALE GENOMIC DNA]</scope>
    <source>
        <strain evidence="2">CL-84</strain>
    </source>
</reference>
<accession>A0A1B2I3N5</accession>
<dbReference type="Proteomes" id="UP000093044">
    <property type="component" value="Chromosome"/>
</dbReference>
<sequence>MFFSMTWDQPQGRWSPAQRPERQDKGKRRNSFNMLNDKLRFTKDFGALSEGAPRDEQSPENRTAL</sequence>
<proteinExistence type="predicted"/>
<dbReference type="AlphaFoldDB" id="A0A1B2I3N5"/>
<feature type="region of interest" description="Disordered" evidence="1">
    <location>
        <begin position="1"/>
        <end position="65"/>
    </location>
</feature>